<protein>
    <submittedName>
        <fullName evidence="1">Uncharacterized protein</fullName>
    </submittedName>
</protein>
<evidence type="ECO:0000313" key="1">
    <source>
        <dbReference type="EMBL" id="KAK4413920.1"/>
    </source>
</evidence>
<dbReference type="Proteomes" id="UP001293254">
    <property type="component" value="Unassembled WGS sequence"/>
</dbReference>
<proteinExistence type="predicted"/>
<organism evidence="1 2">
    <name type="scientific">Sesamum alatum</name>
    <dbReference type="NCBI Taxonomy" id="300844"/>
    <lineage>
        <taxon>Eukaryota</taxon>
        <taxon>Viridiplantae</taxon>
        <taxon>Streptophyta</taxon>
        <taxon>Embryophyta</taxon>
        <taxon>Tracheophyta</taxon>
        <taxon>Spermatophyta</taxon>
        <taxon>Magnoliopsida</taxon>
        <taxon>eudicotyledons</taxon>
        <taxon>Gunneridae</taxon>
        <taxon>Pentapetalae</taxon>
        <taxon>asterids</taxon>
        <taxon>lamiids</taxon>
        <taxon>Lamiales</taxon>
        <taxon>Pedaliaceae</taxon>
        <taxon>Sesamum</taxon>
    </lineage>
</organism>
<dbReference type="AlphaFoldDB" id="A0AAE1XL13"/>
<evidence type="ECO:0000313" key="2">
    <source>
        <dbReference type="Proteomes" id="UP001293254"/>
    </source>
</evidence>
<gene>
    <name evidence="1" type="ORF">Salat_2804800</name>
</gene>
<comment type="caution">
    <text evidence="1">The sequence shown here is derived from an EMBL/GenBank/DDBJ whole genome shotgun (WGS) entry which is preliminary data.</text>
</comment>
<keyword evidence="2" id="KW-1185">Reference proteome</keyword>
<accession>A0AAE1XL13</accession>
<reference evidence="1" key="1">
    <citation type="submission" date="2020-06" db="EMBL/GenBank/DDBJ databases">
        <authorList>
            <person name="Li T."/>
            <person name="Hu X."/>
            <person name="Zhang T."/>
            <person name="Song X."/>
            <person name="Zhang H."/>
            <person name="Dai N."/>
            <person name="Sheng W."/>
            <person name="Hou X."/>
            <person name="Wei L."/>
        </authorList>
    </citation>
    <scope>NUCLEOTIDE SEQUENCE</scope>
    <source>
        <strain evidence="1">3651</strain>
        <tissue evidence="1">Leaf</tissue>
    </source>
</reference>
<dbReference type="EMBL" id="JACGWO010000012">
    <property type="protein sequence ID" value="KAK4413920.1"/>
    <property type="molecule type" value="Genomic_DNA"/>
</dbReference>
<sequence length="101" mass="11845">MGQILPGSRLRPKQFKLQNLDLGRVIHPLLPVFTRPIPIPNIPKSPAFSPLSSTSLPLQIRHRHLHLRRFRRLHSRFRARLSRRPPHGRSTLLAFWPYMHG</sequence>
<name>A0AAE1XL13_9LAMI</name>
<reference evidence="1" key="2">
    <citation type="journal article" date="2024" name="Plant">
        <title>Genomic evolution and insights into agronomic trait innovations of Sesamum species.</title>
        <authorList>
            <person name="Miao H."/>
            <person name="Wang L."/>
            <person name="Qu L."/>
            <person name="Liu H."/>
            <person name="Sun Y."/>
            <person name="Le M."/>
            <person name="Wang Q."/>
            <person name="Wei S."/>
            <person name="Zheng Y."/>
            <person name="Lin W."/>
            <person name="Duan Y."/>
            <person name="Cao H."/>
            <person name="Xiong S."/>
            <person name="Wang X."/>
            <person name="Wei L."/>
            <person name="Li C."/>
            <person name="Ma Q."/>
            <person name="Ju M."/>
            <person name="Zhao R."/>
            <person name="Li G."/>
            <person name="Mu C."/>
            <person name="Tian Q."/>
            <person name="Mei H."/>
            <person name="Zhang T."/>
            <person name="Gao T."/>
            <person name="Zhang H."/>
        </authorList>
    </citation>
    <scope>NUCLEOTIDE SEQUENCE</scope>
    <source>
        <strain evidence="1">3651</strain>
    </source>
</reference>